<dbReference type="Proteomes" id="UP000232688">
    <property type="component" value="Unassembled WGS sequence"/>
</dbReference>
<reference evidence="3 4" key="1">
    <citation type="submission" date="2017-10" db="EMBL/GenBank/DDBJ databases">
        <title>Extensive intraspecific genome diversity in a model arbuscular mycorrhizal fungus.</title>
        <authorList>
            <person name="Chen E.C.H."/>
            <person name="Morin E."/>
            <person name="Baudet D."/>
            <person name="Noel J."/>
            <person name="Ndikumana S."/>
            <person name="Charron P."/>
            <person name="St-Onge C."/>
            <person name="Giorgi J."/>
            <person name="Grigoriev I.V."/>
            <person name="Roux C."/>
            <person name="Martin F.M."/>
            <person name="Corradi N."/>
        </authorList>
    </citation>
    <scope>NUCLEOTIDE SEQUENCE [LARGE SCALE GENOMIC DNA]</scope>
    <source>
        <strain evidence="3 4">A1</strain>
    </source>
</reference>
<feature type="compositionally biased region" description="Basic residues" evidence="2">
    <location>
        <begin position="535"/>
        <end position="551"/>
    </location>
</feature>
<feature type="region of interest" description="Disordered" evidence="2">
    <location>
        <begin position="1"/>
        <end position="20"/>
    </location>
</feature>
<dbReference type="VEuPathDB" id="FungiDB:RhiirFUN_016794"/>
<dbReference type="EMBL" id="LLXH01003719">
    <property type="protein sequence ID" value="PKC53906.1"/>
    <property type="molecule type" value="Genomic_DNA"/>
</dbReference>
<evidence type="ECO:0000256" key="1">
    <source>
        <dbReference type="SAM" id="Coils"/>
    </source>
</evidence>
<evidence type="ECO:0000256" key="2">
    <source>
        <dbReference type="SAM" id="MobiDB-lite"/>
    </source>
</evidence>
<evidence type="ECO:0000313" key="4">
    <source>
        <dbReference type="Proteomes" id="UP000232688"/>
    </source>
</evidence>
<organism evidence="3 4">
    <name type="scientific">Rhizophagus irregularis</name>
    <dbReference type="NCBI Taxonomy" id="588596"/>
    <lineage>
        <taxon>Eukaryota</taxon>
        <taxon>Fungi</taxon>
        <taxon>Fungi incertae sedis</taxon>
        <taxon>Mucoromycota</taxon>
        <taxon>Glomeromycotina</taxon>
        <taxon>Glomeromycetes</taxon>
        <taxon>Glomerales</taxon>
        <taxon>Glomeraceae</taxon>
        <taxon>Rhizophagus</taxon>
    </lineage>
</organism>
<dbReference type="VEuPathDB" id="FungiDB:RhiirFUN_025105"/>
<sequence length="551" mass="65320">MNSRTTTKDQERVRRDSSLSKTEQNFLESIQNNNAVRRKEAIKEIVLKCSATSFDVYIDEIKRLSWENSKLRQKDHMIDRKGKMEKIQERIISQKNEQIRKISQEVEKTRSELKRLRLASTKKSISRRNLKKEDRHQIGENRKKLNGFQTARLKGRQERDQWQTVRDLTNEEIELIKKGNIYDFTKQLQQTSKTAFIKIIKITKNWKVIGYFKNLKEMEEAVEDSYTQENINRVYLDKETAMKPGLGSLLRPASEPTTPMTPPERIYRELGNFASQKDSLLHPSKEEKPIRTNKTPDEEKVVDMIKNWRVREEDIPDHNDKSENKRMQSHLKKDNVAPEEVVEIIKDHRTTNKINYVQYQESTFDGSLVDKLKKVKDIFIQTSNEMEWEKINIEAVDELRKENNIRTWEEAKAWVLTKNNFFRLGQKIIGLAEQTQIFTEYTTLNDNFKQRMEIENRYQNNNKTGEKRLLLESLKKESETENNDYVDEENTSPSECWVTNLQNSQNQEIQFTMKDEIREEDEKEEEEAIASTSSPKKKSRKKKKKKGNKKN</sequence>
<gene>
    <name evidence="3" type="ORF">RhiirA1_478326</name>
</gene>
<dbReference type="AlphaFoldDB" id="A0A2N0QS72"/>
<dbReference type="VEuPathDB" id="FungiDB:FUN_006995"/>
<feature type="region of interest" description="Disordered" evidence="2">
    <location>
        <begin position="503"/>
        <end position="551"/>
    </location>
</feature>
<protein>
    <submittedName>
        <fullName evidence="3">Uncharacterized protein</fullName>
    </submittedName>
</protein>
<dbReference type="VEuPathDB" id="FungiDB:RhiirA1_478326"/>
<keyword evidence="1" id="KW-0175">Coiled coil</keyword>
<name>A0A2N0QS72_9GLOM</name>
<comment type="caution">
    <text evidence="3">The sequence shown here is derived from an EMBL/GenBank/DDBJ whole genome shotgun (WGS) entry which is preliminary data.</text>
</comment>
<proteinExistence type="predicted"/>
<feature type="compositionally biased region" description="Acidic residues" evidence="2">
    <location>
        <begin position="518"/>
        <end position="528"/>
    </location>
</feature>
<feature type="coiled-coil region" evidence="1">
    <location>
        <begin position="92"/>
        <end position="119"/>
    </location>
</feature>
<reference evidence="3 4" key="2">
    <citation type="submission" date="2017-10" db="EMBL/GenBank/DDBJ databases">
        <title>Genome analyses suggest a sexual origin of heterokaryosis in a supposedly ancient asexual fungus.</title>
        <authorList>
            <person name="Corradi N."/>
            <person name="Sedzielewska K."/>
            <person name="Noel J."/>
            <person name="Charron P."/>
            <person name="Farinelli L."/>
            <person name="Marton T."/>
            <person name="Kruger M."/>
            <person name="Pelin A."/>
            <person name="Brachmann A."/>
            <person name="Corradi N."/>
        </authorList>
    </citation>
    <scope>NUCLEOTIDE SEQUENCE [LARGE SCALE GENOMIC DNA]</scope>
    <source>
        <strain evidence="3 4">A1</strain>
    </source>
</reference>
<evidence type="ECO:0000313" key="3">
    <source>
        <dbReference type="EMBL" id="PKC53906.1"/>
    </source>
</evidence>
<dbReference type="VEuPathDB" id="FungiDB:FUN_016380"/>
<feature type="compositionally biased region" description="Basic and acidic residues" evidence="2">
    <location>
        <begin position="1"/>
        <end position="18"/>
    </location>
</feature>
<accession>A0A2N0QS72</accession>